<dbReference type="InterPro" id="IPR050203">
    <property type="entry name" value="Trp-tRNA_synthetase"/>
</dbReference>
<dbReference type="NCBIfam" id="TIGR00233">
    <property type="entry name" value="trpS"/>
    <property type="match status" value="1"/>
</dbReference>
<dbReference type="SUPFAM" id="SSF160113">
    <property type="entry name" value="YegP-like"/>
    <property type="match status" value="1"/>
</dbReference>
<evidence type="ECO:0000256" key="4">
    <source>
        <dbReference type="ARBA" id="ARBA00022741"/>
    </source>
</evidence>
<dbReference type="InterPro" id="IPR024109">
    <property type="entry name" value="Trp-tRNA-ligase_bac-type"/>
</dbReference>
<dbReference type="InterPro" id="IPR002306">
    <property type="entry name" value="Trp-tRNA-ligase"/>
</dbReference>
<name>A0ABT8END8_9BURK</name>
<comment type="similarity">
    <text evidence="1 9 10">Belongs to the class-I aminoacyl-tRNA synthetase family.</text>
</comment>
<keyword evidence="4 9" id="KW-0547">Nucleotide-binding</keyword>
<dbReference type="PANTHER" id="PTHR43766:SF1">
    <property type="entry name" value="TRYPTOPHAN--TRNA LIGASE, MITOCHONDRIAL"/>
    <property type="match status" value="1"/>
</dbReference>
<reference evidence="11" key="1">
    <citation type="submission" date="2021-11" db="EMBL/GenBank/DDBJ databases">
        <title>Draft genome sequence of Alcaligenes endophyticus type strain CCUG 75668T.</title>
        <authorList>
            <person name="Salva-Serra F."/>
            <person name="Duran R.E."/>
            <person name="Seeger M."/>
            <person name="Moore E.R.B."/>
            <person name="Jaen-Luchoro D."/>
        </authorList>
    </citation>
    <scope>NUCLEOTIDE SEQUENCE</scope>
    <source>
        <strain evidence="11">CCUG 75668</strain>
    </source>
</reference>
<evidence type="ECO:0000256" key="6">
    <source>
        <dbReference type="ARBA" id="ARBA00022917"/>
    </source>
</evidence>
<evidence type="ECO:0000313" key="12">
    <source>
        <dbReference type="Proteomes" id="UP001168613"/>
    </source>
</evidence>
<dbReference type="Proteomes" id="UP001168613">
    <property type="component" value="Unassembled WGS sequence"/>
</dbReference>
<keyword evidence="2 9" id="KW-0963">Cytoplasm</keyword>
<keyword evidence="3 9" id="KW-0436">Ligase</keyword>
<gene>
    <name evidence="9" type="primary">trpS</name>
    <name evidence="11" type="ORF">LMS43_15815</name>
</gene>
<keyword evidence="12" id="KW-1185">Reference proteome</keyword>
<accession>A0ABT8END8</accession>
<dbReference type="RefSeq" id="WP_266123722.1">
    <property type="nucleotide sequence ID" value="NZ_JAJHNU010000005.1"/>
</dbReference>
<evidence type="ECO:0000256" key="1">
    <source>
        <dbReference type="ARBA" id="ARBA00005594"/>
    </source>
</evidence>
<evidence type="ECO:0000256" key="7">
    <source>
        <dbReference type="ARBA" id="ARBA00023146"/>
    </source>
</evidence>
<comment type="catalytic activity">
    <reaction evidence="8 9">
        <text>tRNA(Trp) + L-tryptophan + ATP = L-tryptophyl-tRNA(Trp) + AMP + diphosphate + H(+)</text>
        <dbReference type="Rhea" id="RHEA:24080"/>
        <dbReference type="Rhea" id="RHEA-COMP:9671"/>
        <dbReference type="Rhea" id="RHEA-COMP:9705"/>
        <dbReference type="ChEBI" id="CHEBI:15378"/>
        <dbReference type="ChEBI" id="CHEBI:30616"/>
        <dbReference type="ChEBI" id="CHEBI:33019"/>
        <dbReference type="ChEBI" id="CHEBI:57912"/>
        <dbReference type="ChEBI" id="CHEBI:78442"/>
        <dbReference type="ChEBI" id="CHEBI:78535"/>
        <dbReference type="ChEBI" id="CHEBI:456215"/>
        <dbReference type="EC" id="6.1.1.2"/>
    </reaction>
</comment>
<feature type="binding site" evidence="9">
    <location>
        <begin position="18"/>
        <end position="19"/>
    </location>
    <ligand>
        <name>ATP</name>
        <dbReference type="ChEBI" id="CHEBI:30616"/>
    </ligand>
</feature>
<feature type="binding site" evidence="9">
    <location>
        <begin position="204"/>
        <end position="208"/>
    </location>
    <ligand>
        <name>ATP</name>
        <dbReference type="ChEBI" id="CHEBI:30616"/>
    </ligand>
</feature>
<feature type="short sequence motif" description="'HIGH' region" evidence="9">
    <location>
        <begin position="11"/>
        <end position="19"/>
    </location>
</feature>
<dbReference type="Pfam" id="PF00579">
    <property type="entry name" value="tRNA-synt_1b"/>
    <property type="match status" value="1"/>
</dbReference>
<feature type="binding site" evidence="9">
    <location>
        <position position="143"/>
    </location>
    <ligand>
        <name>L-tryptophan</name>
        <dbReference type="ChEBI" id="CHEBI:57912"/>
    </ligand>
</feature>
<comment type="caution">
    <text evidence="11">The sequence shown here is derived from an EMBL/GenBank/DDBJ whole genome shotgun (WGS) entry which is preliminary data.</text>
</comment>
<dbReference type="Gene3D" id="1.10.240.10">
    <property type="entry name" value="Tyrosyl-Transfer RNA Synthetase"/>
    <property type="match status" value="1"/>
</dbReference>
<protein>
    <recommendedName>
        <fullName evidence="9">Tryptophan--tRNA ligase</fullName>
        <ecNumber evidence="9">6.1.1.2</ecNumber>
    </recommendedName>
    <alternativeName>
        <fullName evidence="9">Tryptophanyl-tRNA synthetase</fullName>
        <shortName evidence="9">TrpRS</shortName>
    </alternativeName>
</protein>
<dbReference type="Gene3D" id="3.40.50.620">
    <property type="entry name" value="HUPs"/>
    <property type="match status" value="1"/>
</dbReference>
<evidence type="ECO:0000256" key="3">
    <source>
        <dbReference type="ARBA" id="ARBA00022598"/>
    </source>
</evidence>
<feature type="short sequence motif" description="'KMSKS' region" evidence="9">
    <location>
        <begin position="204"/>
        <end position="208"/>
    </location>
</feature>
<dbReference type="NCBIfam" id="NF008923">
    <property type="entry name" value="PRK12284.1"/>
    <property type="match status" value="1"/>
</dbReference>
<comment type="function">
    <text evidence="9">Catalyzes the attachment of tryptophan to tRNA(Trp).</text>
</comment>
<feature type="binding site" evidence="9">
    <location>
        <begin position="10"/>
        <end position="12"/>
    </location>
    <ligand>
        <name>ATP</name>
        <dbReference type="ChEBI" id="CHEBI:30616"/>
    </ligand>
</feature>
<evidence type="ECO:0000256" key="8">
    <source>
        <dbReference type="ARBA" id="ARBA00049929"/>
    </source>
</evidence>
<dbReference type="HAMAP" id="MF_00140_B">
    <property type="entry name" value="Trp_tRNA_synth_B"/>
    <property type="match status" value="1"/>
</dbReference>
<evidence type="ECO:0000256" key="5">
    <source>
        <dbReference type="ARBA" id="ARBA00022840"/>
    </source>
</evidence>
<evidence type="ECO:0000256" key="9">
    <source>
        <dbReference type="HAMAP-Rule" id="MF_00140"/>
    </source>
</evidence>
<dbReference type="InterPro" id="IPR014729">
    <property type="entry name" value="Rossmann-like_a/b/a_fold"/>
</dbReference>
<keyword evidence="7 9" id="KW-0030">Aminoacyl-tRNA synthetase</keyword>
<dbReference type="PANTHER" id="PTHR43766">
    <property type="entry name" value="TRYPTOPHAN--TRNA LIGASE, MITOCHONDRIAL"/>
    <property type="match status" value="1"/>
</dbReference>
<dbReference type="GO" id="GO:0004830">
    <property type="term" value="F:tryptophan-tRNA ligase activity"/>
    <property type="evidence" value="ECO:0007669"/>
    <property type="project" value="UniProtKB-EC"/>
</dbReference>
<dbReference type="CDD" id="cd00806">
    <property type="entry name" value="TrpRS_core"/>
    <property type="match status" value="1"/>
</dbReference>
<dbReference type="PRINTS" id="PR01039">
    <property type="entry name" value="TRNASYNTHTRP"/>
</dbReference>
<dbReference type="EMBL" id="JAJHNU010000005">
    <property type="protein sequence ID" value="MDN4122758.1"/>
    <property type="molecule type" value="Genomic_DNA"/>
</dbReference>
<evidence type="ECO:0000256" key="10">
    <source>
        <dbReference type="RuleBase" id="RU363036"/>
    </source>
</evidence>
<dbReference type="EC" id="6.1.1.2" evidence="9"/>
<dbReference type="InterPro" id="IPR036913">
    <property type="entry name" value="YegP-like_sf"/>
</dbReference>
<keyword evidence="5 9" id="KW-0067">ATP-binding</keyword>
<sequence>MKTRVLTGITTSGIPHLGNYAGALRPAIRASQQADVDAFFFMADYHALIKCDDAERVAYSRLAIAATWLAAGLDPERVTFYRQSDIPEIPELNWVLNCVSGKGLLNRAHAYKAAVDQNELKGTDPDDGISMGLFCYPVLMAADILLFNAQQVPVGRDQVQHIEMTRDMAQRFNHLYAPERDIFVLPEVLLDDDVAILPGLDGRKMSKSYDNTIPLFEGGSAALKAAIARIVTDSRAPGQAKEAEGSHLFMLYQAFSSAEQSAQLRDDLQQGLAWGEAKQRLYELLESLLAPMRERYFELLARPERIEDILQAGADKARAHAIPLMQQVRAAVGLRGARQTKVVEQTVQKSKKAKFIQFRESDGKFHFRLIDGDNVELFLSVGFDNPKEAGALIKALQGADFAQYLVTDAEQVHIVWEERHVANVSVEQEGSLRHALESFQGE</sequence>
<dbReference type="SUPFAM" id="SSF52374">
    <property type="entry name" value="Nucleotidylyl transferase"/>
    <property type="match status" value="1"/>
</dbReference>
<evidence type="ECO:0000313" key="11">
    <source>
        <dbReference type="EMBL" id="MDN4122758.1"/>
    </source>
</evidence>
<feature type="binding site" evidence="9">
    <location>
        <begin position="155"/>
        <end position="157"/>
    </location>
    <ligand>
        <name>ATP</name>
        <dbReference type="ChEBI" id="CHEBI:30616"/>
    </ligand>
</feature>
<evidence type="ECO:0000256" key="2">
    <source>
        <dbReference type="ARBA" id="ARBA00022490"/>
    </source>
</evidence>
<keyword evidence="6 9" id="KW-0648">Protein biosynthesis</keyword>
<proteinExistence type="inferred from homology"/>
<feature type="binding site" evidence="9">
    <location>
        <position position="197"/>
    </location>
    <ligand>
        <name>ATP</name>
        <dbReference type="ChEBI" id="CHEBI:30616"/>
    </ligand>
</feature>
<organism evidence="11 12">
    <name type="scientific">Alcaligenes endophyticus</name>
    <dbReference type="NCBI Taxonomy" id="1929088"/>
    <lineage>
        <taxon>Bacteria</taxon>
        <taxon>Pseudomonadati</taxon>
        <taxon>Pseudomonadota</taxon>
        <taxon>Betaproteobacteria</taxon>
        <taxon>Burkholderiales</taxon>
        <taxon>Alcaligenaceae</taxon>
        <taxon>Alcaligenes</taxon>
    </lineage>
</organism>
<dbReference type="InterPro" id="IPR002305">
    <property type="entry name" value="aa-tRNA-synth_Ic"/>
</dbReference>
<comment type="subunit">
    <text evidence="9">Homodimer.</text>
</comment>
<comment type="subcellular location">
    <subcellularLocation>
        <location evidence="9">Cytoplasm</location>
    </subcellularLocation>
</comment>